<feature type="non-terminal residue" evidence="2">
    <location>
        <position position="396"/>
    </location>
</feature>
<name>A0A930UF52_9FLAO</name>
<accession>A0A930UF52</accession>
<dbReference type="AlphaFoldDB" id="A0A930UF52"/>
<evidence type="ECO:0000256" key="1">
    <source>
        <dbReference type="SAM" id="SignalP"/>
    </source>
</evidence>
<organism evidence="2 3">
    <name type="scientific">Flavobacterium soyangense</name>
    <dbReference type="NCBI Taxonomy" id="2023265"/>
    <lineage>
        <taxon>Bacteria</taxon>
        <taxon>Pseudomonadati</taxon>
        <taxon>Bacteroidota</taxon>
        <taxon>Flavobacteriia</taxon>
        <taxon>Flavobacteriales</taxon>
        <taxon>Flavobacteriaceae</taxon>
        <taxon>Flavobacterium</taxon>
    </lineage>
</organism>
<evidence type="ECO:0008006" key="4">
    <source>
        <dbReference type="Google" id="ProtNLM"/>
    </source>
</evidence>
<keyword evidence="1" id="KW-0732">Signal</keyword>
<evidence type="ECO:0000313" key="3">
    <source>
        <dbReference type="Proteomes" id="UP000646211"/>
    </source>
</evidence>
<gene>
    <name evidence="2" type="ORF">IR213_13790</name>
</gene>
<protein>
    <recommendedName>
        <fullName evidence="4">IPT/TIG domain-containing protein</fullName>
    </recommendedName>
</protein>
<feature type="signal peptide" evidence="1">
    <location>
        <begin position="1"/>
        <end position="28"/>
    </location>
</feature>
<feature type="chain" id="PRO_5037851421" description="IPT/TIG domain-containing protein" evidence="1">
    <location>
        <begin position="29"/>
        <end position="396"/>
    </location>
</feature>
<keyword evidence="3" id="KW-1185">Reference proteome</keyword>
<dbReference type="EMBL" id="JADHEC010000038">
    <property type="protein sequence ID" value="MBF2709649.1"/>
    <property type="molecule type" value="Genomic_DNA"/>
</dbReference>
<dbReference type="Proteomes" id="UP000646211">
    <property type="component" value="Unassembled WGS sequence"/>
</dbReference>
<proteinExistence type="predicted"/>
<reference evidence="2" key="1">
    <citation type="submission" date="2020-11" db="EMBL/GenBank/DDBJ databases">
        <title>Genome of Flavobacterium soyangense.</title>
        <authorList>
            <person name="Liu Q."/>
            <person name="Xin Y.-H."/>
        </authorList>
    </citation>
    <scope>NUCLEOTIDE SEQUENCE</scope>
    <source>
        <strain evidence="2">CGMCC 1.13493</strain>
    </source>
</reference>
<evidence type="ECO:0000313" key="2">
    <source>
        <dbReference type="EMBL" id="MBF2709649.1"/>
    </source>
</evidence>
<dbReference type="RefSeq" id="WP_228479197.1">
    <property type="nucleotide sequence ID" value="NZ_JADHEC010000038.1"/>
</dbReference>
<comment type="caution">
    <text evidence="2">The sequence shown here is derived from an EMBL/GenBank/DDBJ whole genome shotgun (WGS) entry which is preliminary data.</text>
</comment>
<sequence>MKTFLRKSGIFAIVFVMANLFFSSAAFGQTVTTDLPDYPPGSTVLITGTGFLANETVNLQVIHILANGDNDTSGAHQPWSITADTNGDISSSWLVPLDQDELGATLYLTADGQSSLLHAEWMFTDAIHFQSVTVAAQATALFYGTSGSTTYPVTAGFNGSGSSVSATFSYAFSPTNPSGITTPSASHFSPNPVTSSAPSSTLSIATNGITPVGIYNFIVSGVGSDGNNAASNTRTLVITKATTSISAVSGSGIYGGSATLTATTNLNVAGILVSFNLDGTNLGSINTDAAGVATLVVPFASIPLTVKNAGIYVSKVTASILNSTNYSAGSGTGALTIKKAATVTIVTVAPGAPFTYTGSAIEQATVSVTGAGGLSLTPAPVYANNINVGTANASYS</sequence>